<dbReference type="PANTHER" id="PTHR43205:SF7">
    <property type="entry name" value="PROSTAGLANDIN REDUCTASE 1"/>
    <property type="match status" value="1"/>
</dbReference>
<dbReference type="GO" id="GO:0006693">
    <property type="term" value="P:prostaglandin metabolic process"/>
    <property type="evidence" value="ECO:0007669"/>
    <property type="project" value="TreeGrafter"/>
</dbReference>
<dbReference type="GO" id="GO:0047522">
    <property type="term" value="F:15-oxoprostaglandin 13-reductase [NAD(P)+] activity"/>
    <property type="evidence" value="ECO:0007669"/>
    <property type="project" value="UniProtKB-EC"/>
</dbReference>
<name>A0A2T7NSR9_POMCA</name>
<comment type="similarity">
    <text evidence="1">Belongs to the NADP-dependent oxidoreductase L4BD family.</text>
</comment>
<dbReference type="Pfam" id="PF16884">
    <property type="entry name" value="ADH_N_2"/>
    <property type="match status" value="1"/>
</dbReference>
<dbReference type="InterPro" id="IPR036291">
    <property type="entry name" value="NAD(P)-bd_dom_sf"/>
</dbReference>
<accession>A0A2T7NSR9</accession>
<comment type="catalytic activity">
    <reaction evidence="7">
        <text>13,14-dihydro-15-oxo-prostaglandin E1 + NADP(+) = 15-oxoprostaglandin E1 + NADPH + H(+)</text>
        <dbReference type="Rhea" id="RHEA:50584"/>
        <dbReference type="ChEBI" id="CHEBI:15378"/>
        <dbReference type="ChEBI" id="CHEBI:57401"/>
        <dbReference type="ChEBI" id="CHEBI:57783"/>
        <dbReference type="ChEBI" id="CHEBI:58349"/>
        <dbReference type="ChEBI" id="CHEBI:133408"/>
    </reaction>
    <physiologicalReaction direction="right-to-left" evidence="7">
        <dbReference type="Rhea" id="RHEA:50586"/>
    </physiologicalReaction>
</comment>
<dbReference type="SUPFAM" id="SSF50129">
    <property type="entry name" value="GroES-like"/>
    <property type="match status" value="1"/>
</dbReference>
<dbReference type="PANTHER" id="PTHR43205">
    <property type="entry name" value="PROSTAGLANDIN REDUCTASE"/>
    <property type="match status" value="1"/>
</dbReference>
<evidence type="ECO:0000313" key="11">
    <source>
        <dbReference type="Proteomes" id="UP000245119"/>
    </source>
</evidence>
<gene>
    <name evidence="10" type="ORF">C0Q70_14663</name>
</gene>
<feature type="domain" description="Alcohol dehydrogenase-like C-terminal" evidence="8">
    <location>
        <begin position="159"/>
        <end position="222"/>
    </location>
</feature>
<comment type="catalytic activity">
    <reaction evidence="6">
        <text>13,14-dihydro-15-oxo-PGF2alpha + NADP(+) = 15-oxoprostaglandin F2alpha + NADPH + H(+)</text>
        <dbReference type="Rhea" id="RHEA:50588"/>
        <dbReference type="ChEBI" id="CHEBI:15378"/>
        <dbReference type="ChEBI" id="CHEBI:57783"/>
        <dbReference type="ChEBI" id="CHEBI:58349"/>
        <dbReference type="ChEBI" id="CHEBI:133374"/>
        <dbReference type="ChEBI" id="CHEBI:133409"/>
    </reaction>
    <physiologicalReaction direction="right-to-left" evidence="6">
        <dbReference type="Rhea" id="RHEA:50590"/>
    </physiologicalReaction>
</comment>
<dbReference type="InterPro" id="IPR041694">
    <property type="entry name" value="ADH_N_2"/>
</dbReference>
<proteinExistence type="inferred from homology"/>
<dbReference type="InterPro" id="IPR011032">
    <property type="entry name" value="GroES-like_sf"/>
</dbReference>
<evidence type="ECO:0000256" key="7">
    <source>
        <dbReference type="ARBA" id="ARBA00049070"/>
    </source>
</evidence>
<feature type="domain" description="Oxidoreductase N-terminal" evidence="9">
    <location>
        <begin position="6"/>
        <end position="99"/>
    </location>
</feature>
<evidence type="ECO:0000256" key="2">
    <source>
        <dbReference type="ARBA" id="ARBA00011981"/>
    </source>
</evidence>
<keyword evidence="11" id="KW-1185">Reference proteome</keyword>
<dbReference type="AlphaFoldDB" id="A0A2T7NSR9"/>
<evidence type="ECO:0000256" key="6">
    <source>
        <dbReference type="ARBA" id="ARBA00048290"/>
    </source>
</evidence>
<dbReference type="SUPFAM" id="SSF51735">
    <property type="entry name" value="NAD(P)-binding Rossmann-fold domains"/>
    <property type="match status" value="1"/>
</dbReference>
<evidence type="ECO:0000256" key="3">
    <source>
        <dbReference type="ARBA" id="ARBA00023002"/>
    </source>
</evidence>
<dbReference type="Gene3D" id="3.40.50.720">
    <property type="entry name" value="NAD(P)-binding Rossmann-like Domain"/>
    <property type="match status" value="1"/>
</dbReference>
<organism evidence="10 11">
    <name type="scientific">Pomacea canaliculata</name>
    <name type="common">Golden apple snail</name>
    <dbReference type="NCBI Taxonomy" id="400727"/>
    <lineage>
        <taxon>Eukaryota</taxon>
        <taxon>Metazoa</taxon>
        <taxon>Spiralia</taxon>
        <taxon>Lophotrochozoa</taxon>
        <taxon>Mollusca</taxon>
        <taxon>Gastropoda</taxon>
        <taxon>Caenogastropoda</taxon>
        <taxon>Architaenioglossa</taxon>
        <taxon>Ampullarioidea</taxon>
        <taxon>Ampullariidae</taxon>
        <taxon>Pomacea</taxon>
    </lineage>
</organism>
<dbReference type="InterPro" id="IPR045010">
    <property type="entry name" value="MDR_fam"/>
</dbReference>
<dbReference type="EC" id="1.3.1.48" evidence="2"/>
<protein>
    <recommendedName>
        <fullName evidence="4">15-oxoprostaglandin 13-reductase</fullName>
        <ecNumber evidence="2">1.3.1.48</ecNumber>
    </recommendedName>
    <alternativeName>
        <fullName evidence="4">15-oxoprostaglandin 13-reductase</fullName>
    </alternativeName>
</protein>
<dbReference type="Proteomes" id="UP000245119">
    <property type="component" value="Linkage Group LG9"/>
</dbReference>
<comment type="caution">
    <text evidence="10">The sequence shown here is derived from an EMBL/GenBank/DDBJ whole genome shotgun (WGS) entry which is preliminary data.</text>
</comment>
<evidence type="ECO:0000256" key="5">
    <source>
        <dbReference type="ARBA" id="ARBA00047878"/>
    </source>
</evidence>
<evidence type="ECO:0000256" key="4">
    <source>
        <dbReference type="ARBA" id="ARBA00033119"/>
    </source>
</evidence>
<dbReference type="EMBL" id="PZQS01000009">
    <property type="protein sequence ID" value="PVD24193.1"/>
    <property type="molecule type" value="Genomic_DNA"/>
</dbReference>
<dbReference type="Gene3D" id="3.90.180.10">
    <property type="entry name" value="Medium-chain alcohol dehydrogenases, catalytic domain"/>
    <property type="match status" value="1"/>
</dbReference>
<reference evidence="10 11" key="1">
    <citation type="submission" date="2018-04" db="EMBL/GenBank/DDBJ databases">
        <title>The genome of golden apple snail Pomacea canaliculata provides insight into stress tolerance and invasive adaptation.</title>
        <authorList>
            <person name="Liu C."/>
            <person name="Liu B."/>
            <person name="Ren Y."/>
            <person name="Zhang Y."/>
            <person name="Wang H."/>
            <person name="Li S."/>
            <person name="Jiang F."/>
            <person name="Yin L."/>
            <person name="Zhang G."/>
            <person name="Qian W."/>
            <person name="Fan W."/>
        </authorList>
    </citation>
    <scope>NUCLEOTIDE SEQUENCE [LARGE SCALE GENOMIC DNA]</scope>
    <source>
        <strain evidence="10">SZHN2017</strain>
        <tissue evidence="10">Muscle</tissue>
    </source>
</reference>
<evidence type="ECO:0000313" key="10">
    <source>
        <dbReference type="EMBL" id="PVD24193.1"/>
    </source>
</evidence>
<sequence>MAVKGKKWILAKLFEEEPKLSDFQIVEEEISTDLKEGEVLVEALYLTVDPYMRGRPYKVGDTLIGEQVGRIKESKNPSYPKGTLVLAYTGWRTLTLVSNPDEKAVFGTLVKRLPDFGDLPPSLGIGCLGMPGLTAYFGLLVQGEVKAEDTVLVNAAAGAVGSVVGQIAKIKGCKVIGSAGSDDKCDWLKEIGFDHVFNYKKRSVDDALKEFAPEGVDLYFDNGSEYGEEEEEKILLRGKGEELEWEERKTRGEVQNMNDII</sequence>
<evidence type="ECO:0000259" key="9">
    <source>
        <dbReference type="Pfam" id="PF16884"/>
    </source>
</evidence>
<dbReference type="OrthoDB" id="809632at2759"/>
<evidence type="ECO:0000259" key="8">
    <source>
        <dbReference type="Pfam" id="PF00107"/>
    </source>
</evidence>
<evidence type="ECO:0000256" key="1">
    <source>
        <dbReference type="ARBA" id="ARBA00010460"/>
    </source>
</evidence>
<keyword evidence="3" id="KW-0560">Oxidoreductase</keyword>
<dbReference type="InterPro" id="IPR013149">
    <property type="entry name" value="ADH-like_C"/>
</dbReference>
<dbReference type="Pfam" id="PF00107">
    <property type="entry name" value="ADH_zinc_N"/>
    <property type="match status" value="1"/>
</dbReference>
<comment type="catalytic activity">
    <reaction evidence="5">
        <text>13,14-dihydro-15-oxo-prostaglandin F1alpha + NADP(+) = 15-oxoprostaglandin F1alpha + NADPH + H(+)</text>
        <dbReference type="Rhea" id="RHEA:50592"/>
        <dbReference type="ChEBI" id="CHEBI:15378"/>
        <dbReference type="ChEBI" id="CHEBI:57783"/>
        <dbReference type="ChEBI" id="CHEBI:58349"/>
        <dbReference type="ChEBI" id="CHEBI:79072"/>
        <dbReference type="ChEBI" id="CHEBI:133411"/>
    </reaction>
    <physiologicalReaction direction="right-to-left" evidence="5">
        <dbReference type="Rhea" id="RHEA:50594"/>
    </physiologicalReaction>
</comment>